<proteinExistence type="predicted"/>
<accession>A0ABU3BRQ4</accession>
<protein>
    <recommendedName>
        <fullName evidence="3">Zinc ribbon domain-containing protein</fullName>
    </recommendedName>
</protein>
<evidence type="ECO:0008006" key="3">
    <source>
        <dbReference type="Google" id="ProtNLM"/>
    </source>
</evidence>
<dbReference type="Proteomes" id="UP001267426">
    <property type="component" value="Unassembled WGS sequence"/>
</dbReference>
<gene>
    <name evidence="1" type="ORF">RM540_09405</name>
</gene>
<organism evidence="1 2">
    <name type="scientific">Rubrivirga litoralis</name>
    <dbReference type="NCBI Taxonomy" id="3075598"/>
    <lineage>
        <taxon>Bacteria</taxon>
        <taxon>Pseudomonadati</taxon>
        <taxon>Rhodothermota</taxon>
        <taxon>Rhodothermia</taxon>
        <taxon>Rhodothermales</taxon>
        <taxon>Rubricoccaceae</taxon>
        <taxon>Rubrivirga</taxon>
    </lineage>
</organism>
<reference evidence="1 2" key="1">
    <citation type="submission" date="2023-09" db="EMBL/GenBank/DDBJ databases">
        <authorList>
            <person name="Rey-Velasco X."/>
        </authorList>
    </citation>
    <scope>NUCLEOTIDE SEQUENCE [LARGE SCALE GENOMIC DNA]</scope>
    <source>
        <strain evidence="1 2">F394</strain>
    </source>
</reference>
<evidence type="ECO:0000313" key="2">
    <source>
        <dbReference type="Proteomes" id="UP001267426"/>
    </source>
</evidence>
<dbReference type="RefSeq" id="WP_311663429.1">
    <property type="nucleotide sequence ID" value="NZ_JAVRHT010000019.1"/>
</dbReference>
<keyword evidence="2" id="KW-1185">Reference proteome</keyword>
<name>A0ABU3BRQ4_9BACT</name>
<evidence type="ECO:0000313" key="1">
    <source>
        <dbReference type="EMBL" id="MDT0631961.1"/>
    </source>
</evidence>
<sequence length="262" mass="28736">MPPDDARWLPLAPAPDAGGTLSVYYADALAAVPVREITRLGDNKADPNIETGTYGLFSTCGRRPRSGIVRDRRRFLFFTSAWGGGRVLAGYYRLGWYAYTTSQATRDYALAAETVRFDADPLSLATIDDRLGTDYNRFFRSTRTLSGDEAARLADLLDGRPDGTDHYLDEIDRLERFNRCYGGHRYNGWGRDEPFTWAAADARLADGPPTGASTVSNASPSGWWACTASNCAHAFENRSRLRVCPSCDAAGTLAPLEEAPDS</sequence>
<comment type="caution">
    <text evidence="1">The sequence shown here is derived from an EMBL/GenBank/DDBJ whole genome shotgun (WGS) entry which is preliminary data.</text>
</comment>
<dbReference type="EMBL" id="JAVRHT010000019">
    <property type="protein sequence ID" value="MDT0631961.1"/>
    <property type="molecule type" value="Genomic_DNA"/>
</dbReference>